<organism evidence="1 2">
    <name type="scientific">Trichomalopsis sarcophagae</name>
    <dbReference type="NCBI Taxonomy" id="543379"/>
    <lineage>
        <taxon>Eukaryota</taxon>
        <taxon>Metazoa</taxon>
        <taxon>Ecdysozoa</taxon>
        <taxon>Arthropoda</taxon>
        <taxon>Hexapoda</taxon>
        <taxon>Insecta</taxon>
        <taxon>Pterygota</taxon>
        <taxon>Neoptera</taxon>
        <taxon>Endopterygota</taxon>
        <taxon>Hymenoptera</taxon>
        <taxon>Apocrita</taxon>
        <taxon>Proctotrupomorpha</taxon>
        <taxon>Chalcidoidea</taxon>
        <taxon>Pteromalidae</taxon>
        <taxon>Pteromalinae</taxon>
        <taxon>Trichomalopsis</taxon>
    </lineage>
</organism>
<name>A0A232F1P2_9HYME</name>
<protein>
    <submittedName>
        <fullName evidence="1">Uncharacterized protein</fullName>
    </submittedName>
</protein>
<dbReference type="Proteomes" id="UP000215335">
    <property type="component" value="Unassembled WGS sequence"/>
</dbReference>
<dbReference type="EMBL" id="NNAY01001293">
    <property type="protein sequence ID" value="OXU24462.1"/>
    <property type="molecule type" value="Genomic_DNA"/>
</dbReference>
<keyword evidence="2" id="KW-1185">Reference proteome</keyword>
<accession>A0A232F1P2</accession>
<evidence type="ECO:0000313" key="2">
    <source>
        <dbReference type="Proteomes" id="UP000215335"/>
    </source>
</evidence>
<proteinExistence type="predicted"/>
<gene>
    <name evidence="1" type="ORF">TSAR_015522</name>
</gene>
<comment type="caution">
    <text evidence="1">The sequence shown here is derived from an EMBL/GenBank/DDBJ whole genome shotgun (WGS) entry which is preliminary data.</text>
</comment>
<evidence type="ECO:0000313" key="1">
    <source>
        <dbReference type="EMBL" id="OXU24462.1"/>
    </source>
</evidence>
<reference evidence="1 2" key="1">
    <citation type="journal article" date="2017" name="Curr. Biol.">
        <title>The Evolution of Venom by Co-option of Single-Copy Genes.</title>
        <authorList>
            <person name="Martinson E.O."/>
            <person name="Mrinalini"/>
            <person name="Kelkar Y.D."/>
            <person name="Chang C.H."/>
            <person name="Werren J.H."/>
        </authorList>
    </citation>
    <scope>NUCLEOTIDE SEQUENCE [LARGE SCALE GENOMIC DNA]</scope>
    <source>
        <strain evidence="1 2">Alberta</strain>
        <tissue evidence="1">Whole body</tissue>
    </source>
</reference>
<sequence>MRCTEKRFVLCLRAKFCLVKKKNYIRRRYLNSCNDMSLLHCQDIIEGPLDALTAAKQSLNHHRLIIRGKYPSLHTFYKRKSINCFQGSYRRMKFNLFDLYFFL</sequence>
<dbReference type="AlphaFoldDB" id="A0A232F1P2"/>